<feature type="chain" id="PRO_5005835356" evidence="2">
    <location>
        <begin position="33"/>
        <end position="210"/>
    </location>
</feature>
<accession>A0A0M9F2Q1</accession>
<dbReference type="OrthoDB" id="5079492at2759"/>
<proteinExistence type="predicted"/>
<evidence type="ECO:0000256" key="1">
    <source>
        <dbReference type="SAM" id="MobiDB-lite"/>
    </source>
</evidence>
<evidence type="ECO:0000313" key="4">
    <source>
        <dbReference type="Proteomes" id="UP000037904"/>
    </source>
</evidence>
<protein>
    <submittedName>
        <fullName evidence="3">Uncharacterized protein</fullName>
    </submittedName>
</protein>
<dbReference type="EMBL" id="JXCE01000022">
    <property type="protein sequence ID" value="KPA44762.1"/>
    <property type="molecule type" value="Genomic_DNA"/>
</dbReference>
<sequence length="210" mass="21789">MSSSIQRTYDTSMANLMSYFVLSFSLVGLVKSLDTGSGSDSICGYINGGTASNGYTVECIDDSLPACATYTWPGLWAKGYFCAPSRTTVTVIAETASGGETTSTIEPSVTADPSDASSAPLPMPTETAARPTLTATASGHPQPTDDGGPNLGTEHDLSSRQRIGAGVGSGVSGGLLLVFFACCDMAFELIQSLKAISVRDDGEWTITRED</sequence>
<comment type="caution">
    <text evidence="3">The sequence shown here is derived from an EMBL/GenBank/DDBJ whole genome shotgun (WGS) entry which is preliminary data.</text>
</comment>
<evidence type="ECO:0000313" key="3">
    <source>
        <dbReference type="EMBL" id="KPA44762.1"/>
    </source>
</evidence>
<evidence type="ECO:0000256" key="2">
    <source>
        <dbReference type="SAM" id="SignalP"/>
    </source>
</evidence>
<name>A0A0M9F2Q1_FUSLA</name>
<feature type="region of interest" description="Disordered" evidence="1">
    <location>
        <begin position="98"/>
        <end position="156"/>
    </location>
</feature>
<feature type="compositionally biased region" description="Polar residues" evidence="1">
    <location>
        <begin position="98"/>
        <end position="107"/>
    </location>
</feature>
<reference evidence="3 4" key="1">
    <citation type="submission" date="2015-04" db="EMBL/GenBank/DDBJ databases">
        <title>The draft genome sequence of Fusarium langsethiae, a T-2/HT-2 mycotoxin producer.</title>
        <authorList>
            <person name="Lysoe E."/>
            <person name="Divon H.H."/>
            <person name="Terzi V."/>
            <person name="Orru L."/>
            <person name="Lamontanara A."/>
            <person name="Kolseth A.-K."/>
            <person name="Frandsen R.J."/>
            <person name="Nielsen K."/>
            <person name="Thrane U."/>
        </authorList>
    </citation>
    <scope>NUCLEOTIDE SEQUENCE [LARGE SCALE GENOMIC DNA]</scope>
    <source>
        <strain evidence="3 4">Fl201059</strain>
    </source>
</reference>
<keyword evidence="4" id="KW-1185">Reference proteome</keyword>
<gene>
    <name evidence="3" type="ORF">FLAG1_02350</name>
</gene>
<dbReference type="AlphaFoldDB" id="A0A0M9F2Q1"/>
<organism evidence="3 4">
    <name type="scientific">Fusarium langsethiae</name>
    <dbReference type="NCBI Taxonomy" id="179993"/>
    <lineage>
        <taxon>Eukaryota</taxon>
        <taxon>Fungi</taxon>
        <taxon>Dikarya</taxon>
        <taxon>Ascomycota</taxon>
        <taxon>Pezizomycotina</taxon>
        <taxon>Sordariomycetes</taxon>
        <taxon>Hypocreomycetidae</taxon>
        <taxon>Hypocreales</taxon>
        <taxon>Nectriaceae</taxon>
        <taxon>Fusarium</taxon>
    </lineage>
</organism>
<feature type="signal peptide" evidence="2">
    <location>
        <begin position="1"/>
        <end position="32"/>
    </location>
</feature>
<dbReference type="Proteomes" id="UP000037904">
    <property type="component" value="Unassembled WGS sequence"/>
</dbReference>
<keyword evidence="2" id="KW-0732">Signal</keyword>